<dbReference type="PANTHER" id="PTHR34387:SF1">
    <property type="entry name" value="PERIPLASMIC IMMUNOGENIC PROTEIN"/>
    <property type="match status" value="1"/>
</dbReference>
<dbReference type="EMBL" id="CP084930">
    <property type="protein sequence ID" value="USI71419.1"/>
    <property type="molecule type" value="Genomic_DNA"/>
</dbReference>
<feature type="signal peptide" evidence="1">
    <location>
        <begin position="1"/>
        <end position="24"/>
    </location>
</feature>
<sequence length="238" mass="24317">MKSLKSIVLLGVCTALAGAPAAAAEISSTPIAGTRLDVSATGEVMRVPDQATVSAAVVTQAPTAARAVADNARRMSAAIQALRGAGIAERDIRTASLSVQPQYRYADGQAPVVTGYQASNSLSILFRQVDKVGSVIDTLVAAGINQIDGPDFTLADPEGALDAARTSALAKARARADLYARAAGLKVGRIVAIEEQGGGSPVRPVPMLAMARAEKANTPIAPGESKLAVTLSVVFELN</sequence>
<accession>A0ABY4X3F8</accession>
<gene>
    <name evidence="2" type="ORF">LHA26_08685</name>
</gene>
<evidence type="ECO:0000313" key="2">
    <source>
        <dbReference type="EMBL" id="USI71419.1"/>
    </source>
</evidence>
<dbReference type="Pfam" id="PF04402">
    <property type="entry name" value="SIMPL"/>
    <property type="match status" value="1"/>
</dbReference>
<keyword evidence="3" id="KW-1185">Reference proteome</keyword>
<dbReference type="InterPro" id="IPR007497">
    <property type="entry name" value="SIMPL/DUF541"/>
</dbReference>
<protein>
    <submittedName>
        <fullName evidence="2">SIMPL domain-containing protein</fullName>
    </submittedName>
</protein>
<name>A0ABY4X3F8_9SPHN</name>
<dbReference type="Proteomes" id="UP001056937">
    <property type="component" value="Chromosome 1"/>
</dbReference>
<evidence type="ECO:0000256" key="1">
    <source>
        <dbReference type="SAM" id="SignalP"/>
    </source>
</evidence>
<dbReference type="InterPro" id="IPR052022">
    <property type="entry name" value="26kDa_periplasmic_antigen"/>
</dbReference>
<proteinExistence type="predicted"/>
<dbReference type="Gene3D" id="3.30.110.170">
    <property type="entry name" value="Protein of unknown function (DUF541), domain 1"/>
    <property type="match status" value="1"/>
</dbReference>
<dbReference type="PANTHER" id="PTHR34387">
    <property type="entry name" value="SLR1258 PROTEIN"/>
    <property type="match status" value="1"/>
</dbReference>
<organism evidence="2 3">
    <name type="scientific">Sphingomonas morindae</name>
    <dbReference type="NCBI Taxonomy" id="1541170"/>
    <lineage>
        <taxon>Bacteria</taxon>
        <taxon>Pseudomonadati</taxon>
        <taxon>Pseudomonadota</taxon>
        <taxon>Alphaproteobacteria</taxon>
        <taxon>Sphingomonadales</taxon>
        <taxon>Sphingomonadaceae</taxon>
        <taxon>Sphingomonas</taxon>
    </lineage>
</organism>
<evidence type="ECO:0000313" key="3">
    <source>
        <dbReference type="Proteomes" id="UP001056937"/>
    </source>
</evidence>
<keyword evidence="1" id="KW-0732">Signal</keyword>
<reference evidence="2" key="1">
    <citation type="journal article" date="2022" name="Toxins">
        <title>Genomic Analysis of Sphingopyxis sp. USTB-05 for Biodegrading Cyanobacterial Hepatotoxins.</title>
        <authorList>
            <person name="Liu C."/>
            <person name="Xu Q."/>
            <person name="Zhao Z."/>
            <person name="Zhang H."/>
            <person name="Liu X."/>
            <person name="Yin C."/>
            <person name="Liu Y."/>
            <person name="Yan H."/>
        </authorList>
    </citation>
    <scope>NUCLEOTIDE SEQUENCE</scope>
    <source>
        <strain evidence="2">NBD5</strain>
    </source>
</reference>
<feature type="chain" id="PRO_5047547992" evidence="1">
    <location>
        <begin position="25"/>
        <end position="238"/>
    </location>
</feature>
<dbReference type="RefSeq" id="WP_252165232.1">
    <property type="nucleotide sequence ID" value="NZ_CP084930.1"/>
</dbReference>
<dbReference type="Gene3D" id="3.30.70.2970">
    <property type="entry name" value="Protein of unknown function (DUF541), domain 2"/>
    <property type="match status" value="1"/>
</dbReference>